<reference evidence="1" key="1">
    <citation type="submission" date="2022-07" db="EMBL/GenBank/DDBJ databases">
        <title>Genome sequencing of Photobacterium atrarenae GJH2-4.</title>
        <authorList>
            <person name="Park S.-J."/>
        </authorList>
    </citation>
    <scope>NUCLEOTIDE SEQUENCE</scope>
    <source>
        <strain evidence="1">GJH2-4</strain>
    </source>
</reference>
<sequence length="215" mass="23516">MSEVTAVNHADSEIKVAAGSPRLETPLHHVELVELTQPSQRPTVFIEELKAMSHLVLRGNADNPAFIDGVQAALGLALPLAPGSSVQADALRVCWQSPDEWLLIGEPEQAGAIEAALREHLSGHYAVTDVSGGQTLVSLSGLNAENVLRKSTPYDVHVRHFPAGKVIGTTLAKSQVQLRRTGEQSFELILRRSFADYLWMWLVDASQEYGVSYRR</sequence>
<organism evidence="1 2">
    <name type="scientific">Photobacterium atrarenae</name>
    <dbReference type="NCBI Taxonomy" id="865757"/>
    <lineage>
        <taxon>Bacteria</taxon>
        <taxon>Pseudomonadati</taxon>
        <taxon>Pseudomonadota</taxon>
        <taxon>Gammaproteobacteria</taxon>
        <taxon>Vibrionales</taxon>
        <taxon>Vibrionaceae</taxon>
        <taxon>Photobacterium</taxon>
    </lineage>
</organism>
<evidence type="ECO:0000313" key="2">
    <source>
        <dbReference type="Proteomes" id="UP001057998"/>
    </source>
</evidence>
<dbReference type="Proteomes" id="UP001057998">
    <property type="component" value="Chromosome 2"/>
</dbReference>
<dbReference type="InterPro" id="IPR007375">
    <property type="entry name" value="SoxG"/>
</dbReference>
<dbReference type="Gene3D" id="3.30.70.1520">
    <property type="entry name" value="Heterotetrameric sarcosine oxidase"/>
    <property type="match status" value="1"/>
</dbReference>
<keyword evidence="2" id="KW-1185">Reference proteome</keyword>
<name>A0ABY5GMX6_9GAMM</name>
<dbReference type="NCBIfam" id="TIGR01375">
    <property type="entry name" value="soxG"/>
    <property type="match status" value="1"/>
</dbReference>
<evidence type="ECO:0000313" key="1">
    <source>
        <dbReference type="EMBL" id="UTV30496.1"/>
    </source>
</evidence>
<dbReference type="Gene3D" id="3.30.1360.120">
    <property type="entry name" value="Probable tRNA modification gtpase trme, domain 1"/>
    <property type="match status" value="1"/>
</dbReference>
<accession>A0ABY5GMX6</accession>
<gene>
    <name evidence="1" type="ORF">NNL38_18150</name>
</gene>
<proteinExistence type="predicted"/>
<dbReference type="EMBL" id="CP101509">
    <property type="protein sequence ID" value="UTV30496.1"/>
    <property type="molecule type" value="Genomic_DNA"/>
</dbReference>
<protein>
    <submittedName>
        <fullName evidence="1">Sarcosine oxidase subunit gamma family protein</fullName>
    </submittedName>
</protein>
<dbReference type="InterPro" id="IPR027266">
    <property type="entry name" value="TrmE/GcvT-like"/>
</dbReference>
<dbReference type="RefSeq" id="WP_255391855.1">
    <property type="nucleotide sequence ID" value="NZ_CP101509.1"/>
</dbReference>
<dbReference type="Pfam" id="PF04268">
    <property type="entry name" value="SoxG"/>
    <property type="match status" value="1"/>
</dbReference>
<dbReference type="SUPFAM" id="SSF103025">
    <property type="entry name" value="Folate-binding domain"/>
    <property type="match status" value="1"/>
</dbReference>
<dbReference type="InterPro" id="IPR006280">
    <property type="entry name" value="SoxG_het"/>
</dbReference>